<dbReference type="PANTHER" id="PTHR12549">
    <property type="entry name" value="JMJC DOMAIN-CONTAINING HISTONE DEMETHYLATION PROTEIN"/>
    <property type="match status" value="1"/>
</dbReference>
<evidence type="ECO:0000256" key="4">
    <source>
        <dbReference type="ARBA" id="ARBA00023242"/>
    </source>
</evidence>
<dbReference type="EnsemblPlants" id="LPERR02G00580.1">
    <property type="protein sequence ID" value="LPERR02G00580.1"/>
    <property type="gene ID" value="LPERR02G00580"/>
</dbReference>
<evidence type="ECO:0000256" key="1">
    <source>
        <dbReference type="ARBA" id="ARBA00004123"/>
    </source>
</evidence>
<keyword evidence="3" id="KW-0479">Metal-binding</keyword>
<evidence type="ECO:0000259" key="6">
    <source>
        <dbReference type="PROSITE" id="PS51184"/>
    </source>
</evidence>
<dbReference type="STRING" id="77586.A0A0D9VB69"/>
<proteinExistence type="inferred from homology"/>
<comment type="subcellular location">
    <subcellularLocation>
        <location evidence="1">Nucleus</location>
    </subcellularLocation>
</comment>
<reference evidence="8" key="2">
    <citation type="submission" date="2013-12" db="EMBL/GenBank/DDBJ databases">
        <authorList>
            <person name="Yu Y."/>
            <person name="Lee S."/>
            <person name="de Baynast K."/>
            <person name="Wissotski M."/>
            <person name="Liu L."/>
            <person name="Talag J."/>
            <person name="Goicoechea J."/>
            <person name="Angelova A."/>
            <person name="Jetty R."/>
            <person name="Kudrna D."/>
            <person name="Golser W."/>
            <person name="Rivera L."/>
            <person name="Zhang J."/>
            <person name="Wing R."/>
        </authorList>
    </citation>
    <scope>NUCLEOTIDE SEQUENCE</scope>
</reference>
<dbReference type="Gramene" id="LPERR02G00580.1">
    <property type="protein sequence ID" value="LPERR02G00580.1"/>
    <property type="gene ID" value="LPERR02G00580"/>
</dbReference>
<dbReference type="GO" id="GO:0000785">
    <property type="term" value="C:chromatin"/>
    <property type="evidence" value="ECO:0007669"/>
    <property type="project" value="TreeGrafter"/>
</dbReference>
<dbReference type="AlphaFoldDB" id="A0A0D9VB69"/>
<evidence type="ECO:0000256" key="3">
    <source>
        <dbReference type="ARBA" id="ARBA00022723"/>
    </source>
</evidence>
<dbReference type="Gene3D" id="2.60.120.650">
    <property type="entry name" value="Cupin"/>
    <property type="match status" value="2"/>
</dbReference>
<dbReference type="PANTHER" id="PTHR12549:SF11">
    <property type="entry name" value="LYSINE-SPECIFIC DEMETHYLASE JMJ25"/>
    <property type="match status" value="1"/>
</dbReference>
<dbReference type="FunFam" id="2.60.120.650:FF:000033">
    <property type="entry name" value="Transcription factor jumonji (JmjC) domain-containing protein"/>
    <property type="match status" value="1"/>
</dbReference>
<dbReference type="Proteomes" id="UP000032180">
    <property type="component" value="Chromosome 2"/>
</dbReference>
<feature type="region of interest" description="Disordered" evidence="5">
    <location>
        <begin position="893"/>
        <end position="917"/>
    </location>
</feature>
<dbReference type="GO" id="GO:0032454">
    <property type="term" value="F:histone H3K9 demethylase activity"/>
    <property type="evidence" value="ECO:0007669"/>
    <property type="project" value="InterPro"/>
</dbReference>
<dbReference type="GO" id="GO:0046872">
    <property type="term" value="F:metal ion binding"/>
    <property type="evidence" value="ECO:0007669"/>
    <property type="project" value="UniProtKB-KW"/>
</dbReference>
<dbReference type="Pfam" id="PF02373">
    <property type="entry name" value="JmjC"/>
    <property type="match status" value="1"/>
</dbReference>
<feature type="region of interest" description="Disordered" evidence="5">
    <location>
        <begin position="547"/>
        <end position="594"/>
    </location>
</feature>
<reference evidence="7" key="3">
    <citation type="submission" date="2015-04" db="UniProtKB">
        <authorList>
            <consortium name="EnsemblPlants"/>
        </authorList>
    </citation>
    <scope>IDENTIFICATION</scope>
</reference>
<feature type="region of interest" description="Disordered" evidence="5">
    <location>
        <begin position="614"/>
        <end position="699"/>
    </location>
</feature>
<feature type="domain" description="JmjC" evidence="6">
    <location>
        <begin position="474"/>
        <end position="840"/>
    </location>
</feature>
<comment type="similarity">
    <text evidence="2">Belongs to the JARID1 histone demethylase family.</text>
</comment>
<feature type="compositionally biased region" description="Basic and acidic residues" evidence="5">
    <location>
        <begin position="38"/>
        <end position="52"/>
    </location>
</feature>
<dbReference type="HOGENOM" id="CLU_001811_2_0_1"/>
<dbReference type="InterPro" id="IPR003347">
    <property type="entry name" value="JmjC_dom"/>
</dbReference>
<evidence type="ECO:0000256" key="5">
    <source>
        <dbReference type="SAM" id="MobiDB-lite"/>
    </source>
</evidence>
<dbReference type="GO" id="GO:0006357">
    <property type="term" value="P:regulation of transcription by RNA polymerase II"/>
    <property type="evidence" value="ECO:0007669"/>
    <property type="project" value="TreeGrafter"/>
</dbReference>
<dbReference type="GO" id="GO:0000118">
    <property type="term" value="C:histone deacetylase complex"/>
    <property type="evidence" value="ECO:0007669"/>
    <property type="project" value="TreeGrafter"/>
</dbReference>
<dbReference type="SUPFAM" id="SSF51197">
    <property type="entry name" value="Clavaminate synthase-like"/>
    <property type="match status" value="1"/>
</dbReference>
<protein>
    <recommendedName>
        <fullName evidence="6">JmjC domain-containing protein</fullName>
    </recommendedName>
</protein>
<dbReference type="GO" id="GO:0003712">
    <property type="term" value="F:transcription coregulator activity"/>
    <property type="evidence" value="ECO:0007669"/>
    <property type="project" value="TreeGrafter"/>
</dbReference>
<accession>A0A0D9VB69</accession>
<dbReference type="InterPro" id="IPR045109">
    <property type="entry name" value="LSDs-like"/>
</dbReference>
<feature type="compositionally biased region" description="Polar residues" evidence="5">
    <location>
        <begin position="615"/>
        <end position="638"/>
    </location>
</feature>
<reference evidence="7 8" key="1">
    <citation type="submission" date="2012-08" db="EMBL/GenBank/DDBJ databases">
        <title>Oryza genome evolution.</title>
        <authorList>
            <person name="Wing R.A."/>
        </authorList>
    </citation>
    <scope>NUCLEOTIDE SEQUENCE</scope>
</reference>
<keyword evidence="4" id="KW-0539">Nucleus</keyword>
<sequence>MATENGAGKTEASRRKRSTEPPPRQLRVRRNIPAVDYNENKLDSSKNTKKTDGTSTMCHQCQRNDKGRVVRCRNGSENNKRHRYCVKCIERWYPHLTEEDFEKICPADKGIKFDDENKIKSSLRITHLLLPWLKQLYQEQMLEKSVEASIREIHVCDMEVPLAQTSIVDFHRSCKNGQYDLCLSCCQELRRGLTPGSIVTCDTVVDVPEIEGKECLQVGSSRNNTLRQGVSDQQSEMLIGGTSSPEDCTPSLRQWTANSNGSIPCPPKALGGCGDCLLELRCLFKEKNVSGLLDEANSVVNNGTDLELGGSRCSCFTESGEVNSDTSWKLACRENSNDNYIYCPTAREVQSGALNHFQQHWLKGQPVIVRDVLELTSGLSWEPMVMWRALREKRDKKKRERLSVIALDCLTWSEVDINTHMFFEGYSRGAVGSEDLPVLLKLKDWPQHSSFEERLPRHGAEFMSALPFLEYTDPKSGPLNLAVKLPKHVKKPDLGPKTYIAYGVAQELGIGDSVTKIHCDMSDAVNILMHTDQVKLKAERITAIEKKKESLHSGNLHVPRPDRKNDMSKALGESTEEPRPQGLGSGSSIDQPAPDIAVMEGGLHTDMVTDDAERNTSLSNGQSPIQSDANMDITSSNGKADHSVCTIDGGEKVGNGFGRGDKCKSSDDVGPSESAGGQRRSRRRGTHSSSVTGEINKTSTEINTFSISIEPKDDHSFVEGNQTEGGALWDIFRREDVSKLHDYLMKHAEEFRHYNYETVKQVSHPIHDQCFYLTNEHKKKLKEEYGVEPWTFEQKLGEAVFIPAGCPHQVRNLKSCIKVALDFVSPENLQECIRLTEEFRLLPKGHRVNEDKLEVKKIALYALNQAIEDITGKKCLECGRGCGGVGEKARRRRRGSERVWREAAEEREEGGGGGGKNRQEMALRALASVLGRSCSRATVRAVESYDRVARTEGALLTSRVLSAMGFYGGGGGAAAGPLASAATLSAMMGLWISEKAQAKGVPVKAGESTIFLSLLTGKLKVL</sequence>
<dbReference type="GO" id="GO:0031490">
    <property type="term" value="F:chromatin DNA binding"/>
    <property type="evidence" value="ECO:0007669"/>
    <property type="project" value="TreeGrafter"/>
</dbReference>
<evidence type="ECO:0000313" key="8">
    <source>
        <dbReference type="Proteomes" id="UP000032180"/>
    </source>
</evidence>
<dbReference type="eggNOG" id="KOG1356">
    <property type="taxonomic scope" value="Eukaryota"/>
</dbReference>
<dbReference type="PROSITE" id="PS51184">
    <property type="entry name" value="JMJC"/>
    <property type="match status" value="1"/>
</dbReference>
<dbReference type="SMART" id="SM00558">
    <property type="entry name" value="JmjC"/>
    <property type="match status" value="1"/>
</dbReference>
<name>A0A0D9VB69_9ORYZ</name>
<evidence type="ECO:0000256" key="2">
    <source>
        <dbReference type="ARBA" id="ARBA00006801"/>
    </source>
</evidence>
<keyword evidence="8" id="KW-1185">Reference proteome</keyword>
<evidence type="ECO:0000313" key="7">
    <source>
        <dbReference type="EnsemblPlants" id="LPERR02G00580.1"/>
    </source>
</evidence>
<feature type="region of interest" description="Disordered" evidence="5">
    <location>
        <begin position="1"/>
        <end position="55"/>
    </location>
</feature>
<organism evidence="7 8">
    <name type="scientific">Leersia perrieri</name>
    <dbReference type="NCBI Taxonomy" id="77586"/>
    <lineage>
        <taxon>Eukaryota</taxon>
        <taxon>Viridiplantae</taxon>
        <taxon>Streptophyta</taxon>
        <taxon>Embryophyta</taxon>
        <taxon>Tracheophyta</taxon>
        <taxon>Spermatophyta</taxon>
        <taxon>Magnoliopsida</taxon>
        <taxon>Liliopsida</taxon>
        <taxon>Poales</taxon>
        <taxon>Poaceae</taxon>
        <taxon>BOP clade</taxon>
        <taxon>Oryzoideae</taxon>
        <taxon>Oryzeae</taxon>
        <taxon>Oryzinae</taxon>
        <taxon>Leersia</taxon>
    </lineage>
</organism>